<feature type="transmembrane region" description="Helical" evidence="6">
    <location>
        <begin position="404"/>
        <end position="424"/>
    </location>
</feature>
<dbReference type="PROSITE" id="PS50156">
    <property type="entry name" value="SSD"/>
    <property type="match status" value="2"/>
</dbReference>
<dbReference type="PANTHER" id="PTHR33406">
    <property type="entry name" value="MEMBRANE PROTEIN MJ1562-RELATED"/>
    <property type="match status" value="1"/>
</dbReference>
<feature type="transmembrane region" description="Helical" evidence="6">
    <location>
        <begin position="268"/>
        <end position="286"/>
    </location>
</feature>
<dbReference type="AlphaFoldDB" id="A0A0X3BL15"/>
<evidence type="ECO:0000256" key="4">
    <source>
        <dbReference type="ARBA" id="ARBA00022989"/>
    </source>
</evidence>
<dbReference type="Proteomes" id="UP000069850">
    <property type="component" value="Chromosome 1"/>
</dbReference>
<dbReference type="Gene3D" id="1.20.1640.10">
    <property type="entry name" value="Multidrug efflux transporter AcrB transmembrane domain"/>
    <property type="match status" value="2"/>
</dbReference>
<keyword evidence="5 6" id="KW-0472">Membrane</keyword>
<feature type="transmembrane region" description="Helical" evidence="6">
    <location>
        <begin position="29"/>
        <end position="47"/>
    </location>
</feature>
<feature type="transmembrane region" description="Helical" evidence="6">
    <location>
        <begin position="591"/>
        <end position="609"/>
    </location>
</feature>
<evidence type="ECO:0000256" key="6">
    <source>
        <dbReference type="SAM" id="Phobius"/>
    </source>
</evidence>
<dbReference type="GO" id="GO:0005886">
    <property type="term" value="C:plasma membrane"/>
    <property type="evidence" value="ECO:0007669"/>
    <property type="project" value="UniProtKB-SubCell"/>
</dbReference>
<evidence type="ECO:0000256" key="3">
    <source>
        <dbReference type="ARBA" id="ARBA00022692"/>
    </source>
</evidence>
<dbReference type="SUPFAM" id="SSF82866">
    <property type="entry name" value="Multidrug efflux transporter AcrB transmembrane domain"/>
    <property type="match status" value="2"/>
</dbReference>
<feature type="transmembrane region" description="Helical" evidence="6">
    <location>
        <begin position="618"/>
        <end position="636"/>
    </location>
</feature>
<keyword evidence="2" id="KW-1003">Cell membrane</keyword>
<evidence type="ECO:0000256" key="5">
    <source>
        <dbReference type="ARBA" id="ARBA00023136"/>
    </source>
</evidence>
<evidence type="ECO:0000313" key="8">
    <source>
        <dbReference type="EMBL" id="CVK32866.1"/>
    </source>
</evidence>
<evidence type="ECO:0000259" key="7">
    <source>
        <dbReference type="PROSITE" id="PS50156"/>
    </source>
</evidence>
<proteinExistence type="predicted"/>
<dbReference type="PANTHER" id="PTHR33406:SF13">
    <property type="entry name" value="MEMBRANE PROTEIN YDFJ"/>
    <property type="match status" value="1"/>
</dbReference>
<dbReference type="InterPro" id="IPR050545">
    <property type="entry name" value="Mycobact_MmpL"/>
</dbReference>
<evidence type="ECO:0000256" key="2">
    <source>
        <dbReference type="ARBA" id="ARBA00022475"/>
    </source>
</evidence>
<evidence type="ECO:0000256" key="1">
    <source>
        <dbReference type="ARBA" id="ARBA00004651"/>
    </source>
</evidence>
<gene>
    <name evidence="8" type="ORF">MMAB1_1653</name>
</gene>
<evidence type="ECO:0000313" key="9">
    <source>
        <dbReference type="Proteomes" id="UP000069850"/>
    </source>
</evidence>
<feature type="transmembrane region" description="Helical" evidence="6">
    <location>
        <begin position="216"/>
        <end position="235"/>
    </location>
</feature>
<reference evidence="8 9" key="1">
    <citation type="submission" date="2016-01" db="EMBL/GenBank/DDBJ databases">
        <authorList>
            <person name="Manzoor S."/>
        </authorList>
    </citation>
    <scope>NUCLEOTIDE SEQUENCE [LARGE SCALE GENOMIC DNA]</scope>
    <source>
        <strain evidence="8">Methanoculleus sp MAB1</strain>
    </source>
</reference>
<feature type="transmembrane region" description="Helical" evidence="6">
    <location>
        <begin position="715"/>
        <end position="738"/>
    </location>
</feature>
<dbReference type="EMBL" id="LT158599">
    <property type="protein sequence ID" value="CVK32866.1"/>
    <property type="molecule type" value="Genomic_DNA"/>
</dbReference>
<dbReference type="InterPro" id="IPR004869">
    <property type="entry name" value="MMPL_dom"/>
</dbReference>
<name>A0A0X3BL15_9EURY</name>
<feature type="transmembrane region" description="Helical" evidence="6">
    <location>
        <begin position="315"/>
        <end position="335"/>
    </location>
</feature>
<feature type="transmembrane region" description="Helical" evidence="6">
    <location>
        <begin position="341"/>
        <end position="367"/>
    </location>
</feature>
<dbReference type="NCBIfam" id="TIGR00921">
    <property type="entry name" value="2A067"/>
    <property type="match status" value="1"/>
</dbReference>
<dbReference type="InterPro" id="IPR000731">
    <property type="entry name" value="SSD"/>
</dbReference>
<feature type="domain" description="SSD" evidence="7">
    <location>
        <begin position="246"/>
        <end position="366"/>
    </location>
</feature>
<keyword evidence="3 6" id="KW-0812">Transmembrane</keyword>
<feature type="domain" description="SSD" evidence="7">
    <location>
        <begin position="610"/>
        <end position="740"/>
    </location>
</feature>
<dbReference type="Pfam" id="PF03176">
    <property type="entry name" value="MMPL"/>
    <property type="match status" value="2"/>
</dbReference>
<sequence length="760" mass="83010">MRRRCILEQRQSMRSPFQLIGESITRRPMAVAAIFILVFIIALYGMGQTTMETGRDTYIDKSTPRGALLDKYLDTFKSDSVMLLFECDNVLDTDVLAYIDQLQSEIGREEYVAGTLSVIDMVKQVNGGALPASEAEIIMAKEKVPPELLSRYLPSNMMTISVVTLAPGVSKDTRDQVLDSIESRISFSDAPPGVKVTVTGSPAFAKQMGEEINDSMGVLIGAAMLLMVLAVGLLFGHVRYRFLPVFVVGTGLILTFGTMGLVGIPISMVVIGAFPVLIGIGIDYAIQFQSRFDEEARHAPIQEAAITTIRNSGPAILYAMIATSLGFIAMWISPVPMVRDFGLVCVMGVVFCYISALIIVPTFGMLVKYRPKATGNESTGSSMEAYDRFLGGVAGKIAKHPVPILLVLGLVALVGVQLDASIPINSDEETFVPDDMPAVVDLQKMRRTMGSTDTLPLYIRGDGVTNLDTLTWIKKFEDYEVANNDKITSATSIVTYLVQYNDGRMPATQQEVDEVLARIPEETKKPYLSGDTETVIEFGLVEMENEVALSLVDRMKSDVAWNYPPPGITAEPTGMLEMFTNLMTDISESKTTMTVLGFGMIFVFLLLVYRKLTAVSPVIPIIFIVGWNGAIMYLLGLDYTPLTAVLGSMTIGVASEYTILIMERFQEERRRGKERHEAIQQAVQKIGTAITVSGMTTVFGFSALLLSTFNIISNFGIVTVITVGFSLLGAILVMPAVLSLMDRFSRQDTNESAETAPASL</sequence>
<protein>
    <recommendedName>
        <fullName evidence="7">SSD domain-containing protein</fullName>
    </recommendedName>
</protein>
<feature type="transmembrane region" description="Helical" evidence="6">
    <location>
        <begin position="242"/>
        <end position="262"/>
    </location>
</feature>
<comment type="subcellular location">
    <subcellularLocation>
        <location evidence="1">Cell membrane</location>
        <topology evidence="1">Multi-pass membrane protein</topology>
    </subcellularLocation>
</comment>
<feature type="transmembrane region" description="Helical" evidence="6">
    <location>
        <begin position="642"/>
        <end position="665"/>
    </location>
</feature>
<dbReference type="KEGG" id="mema:MMAB1_1653"/>
<accession>A0A0X3BL15</accession>
<organism evidence="8 9">
    <name type="scientific">Methanoculleus bourgensis</name>
    <dbReference type="NCBI Taxonomy" id="83986"/>
    <lineage>
        <taxon>Archaea</taxon>
        <taxon>Methanobacteriati</taxon>
        <taxon>Methanobacteriota</taxon>
        <taxon>Stenosarchaea group</taxon>
        <taxon>Methanomicrobia</taxon>
        <taxon>Methanomicrobiales</taxon>
        <taxon>Methanomicrobiaceae</taxon>
        <taxon>Methanoculleus</taxon>
    </lineage>
</organism>
<keyword evidence="4 6" id="KW-1133">Transmembrane helix</keyword>
<feature type="transmembrane region" description="Helical" evidence="6">
    <location>
        <begin position="686"/>
        <end position="709"/>
    </location>
</feature>